<dbReference type="SUPFAM" id="SSF56300">
    <property type="entry name" value="Metallo-dependent phosphatases"/>
    <property type="match status" value="1"/>
</dbReference>
<dbReference type="InterPro" id="IPR051558">
    <property type="entry name" value="Metallophosphoesterase_PAP"/>
</dbReference>
<proteinExistence type="predicted"/>
<keyword evidence="1" id="KW-0732">Signal</keyword>
<evidence type="ECO:0000313" key="5">
    <source>
        <dbReference type="EMBL" id="CAK0856975.1"/>
    </source>
</evidence>
<name>A0ABN9UC94_9DINO</name>
<dbReference type="PANTHER" id="PTHR10161:SF14">
    <property type="entry name" value="TARTRATE-RESISTANT ACID PHOSPHATASE TYPE 5"/>
    <property type="match status" value="1"/>
</dbReference>
<protein>
    <recommendedName>
        <fullName evidence="7">Acid phosphatase</fullName>
    </recommendedName>
</protein>
<evidence type="ECO:0008006" key="7">
    <source>
        <dbReference type="Google" id="ProtNLM"/>
    </source>
</evidence>
<evidence type="ECO:0000256" key="4">
    <source>
        <dbReference type="SAM" id="Phobius"/>
    </source>
</evidence>
<dbReference type="PANTHER" id="PTHR10161">
    <property type="entry name" value="TARTRATE-RESISTANT ACID PHOSPHATASE TYPE 5"/>
    <property type="match status" value="1"/>
</dbReference>
<feature type="region of interest" description="Disordered" evidence="3">
    <location>
        <begin position="1"/>
        <end position="64"/>
    </location>
</feature>
<comment type="caution">
    <text evidence="5">The sequence shown here is derived from an EMBL/GenBank/DDBJ whole genome shotgun (WGS) entry which is preliminary data.</text>
</comment>
<keyword evidence="4" id="KW-1133">Transmembrane helix</keyword>
<feature type="compositionally biased region" description="Basic residues" evidence="3">
    <location>
        <begin position="17"/>
        <end position="30"/>
    </location>
</feature>
<keyword evidence="4" id="KW-0472">Membrane</keyword>
<feature type="transmembrane region" description="Helical" evidence="4">
    <location>
        <begin position="99"/>
        <end position="117"/>
    </location>
</feature>
<keyword evidence="4" id="KW-0812">Transmembrane</keyword>
<accession>A0ABN9UC94</accession>
<feature type="compositionally biased region" description="Basic and acidic residues" evidence="3">
    <location>
        <begin position="1"/>
        <end position="16"/>
    </location>
</feature>
<evidence type="ECO:0000256" key="2">
    <source>
        <dbReference type="ARBA" id="ARBA00022801"/>
    </source>
</evidence>
<gene>
    <name evidence="5" type="ORF">PCOR1329_LOCUS47211</name>
</gene>
<keyword evidence="6" id="KW-1185">Reference proteome</keyword>
<evidence type="ECO:0000256" key="1">
    <source>
        <dbReference type="ARBA" id="ARBA00022729"/>
    </source>
</evidence>
<sequence length="763" mass="82822">MWRHQEERRAPREERHQVRHKSLSQARHHPVSRESSRDTFTELGLEDDLNDHRPAPRRDRKKGVASDSFAEGFVGLRLASWRTGCSGGTAQGPSCRSTILIVAAVCLVASFVLVLFYQTGQSAVNRAAGEGGFEHDRTLEVPMEPLSDPAASLSVTAGRGADWRGSEAPVLSGVGAVGAQAALAVSPSPAPVGDLAEQMADLAPVADARPTTAPTTTPEESSTFDDLKPRTSAPSWGLVAGEDSTTMPSTSDSAAAVWAPAALASGPPTLKDCVAAGVNCQVSRCCTAAGERCYEKNSTAAFCKPECRAGPDMTEEEFSVWSCKGLGPRTPGTGANFNWTKMLVPDWVESRCSQIGTNCHDTRCCSEPGMQCYAKDDTFARCKTACIPGPDFEDYEDGTPWTCLEVGPRTPGQALPNVSDRPLPEWVAGSCAGSGEICSDRRCCREPGMQCFEKNEGWSTCKPECIPGPQPEDRADHNWTCKALGPKTPGVAEAPVIRRGSFLVVGDWGWDPSASGITQECQLDIAGAMDSKATELGDVKFVINLGDSFYSAGVESSVDPQWDTKWREVYSPQLRQVPWYSVYGDRDYRKDPCACTMQDEECAQVNFDKDNLDRFQMPGTSYSLEYPALGIELVGLDLNDFQNGADLGTSGVEQANAFQDCFKTTCSFMCAGTMKNRTQRSLNLFYERVKSSRQKSLVVFSHYPTDFLVSSPDFLETLTPEGTKIAPTPRQARPSLDSGSVRVWPGRRVTWILNPGRVWPGLV</sequence>
<organism evidence="5 6">
    <name type="scientific">Prorocentrum cordatum</name>
    <dbReference type="NCBI Taxonomy" id="2364126"/>
    <lineage>
        <taxon>Eukaryota</taxon>
        <taxon>Sar</taxon>
        <taxon>Alveolata</taxon>
        <taxon>Dinophyceae</taxon>
        <taxon>Prorocentrales</taxon>
        <taxon>Prorocentraceae</taxon>
        <taxon>Prorocentrum</taxon>
    </lineage>
</organism>
<keyword evidence="2" id="KW-0378">Hydrolase</keyword>
<dbReference type="EMBL" id="CAUYUJ010015687">
    <property type="protein sequence ID" value="CAK0856975.1"/>
    <property type="molecule type" value="Genomic_DNA"/>
</dbReference>
<feature type="compositionally biased region" description="Basic and acidic residues" evidence="3">
    <location>
        <begin position="31"/>
        <end position="40"/>
    </location>
</feature>
<dbReference type="Proteomes" id="UP001189429">
    <property type="component" value="Unassembled WGS sequence"/>
</dbReference>
<dbReference type="InterPro" id="IPR029052">
    <property type="entry name" value="Metallo-depent_PP-like"/>
</dbReference>
<feature type="region of interest" description="Disordered" evidence="3">
    <location>
        <begin position="208"/>
        <end position="232"/>
    </location>
</feature>
<evidence type="ECO:0000256" key="3">
    <source>
        <dbReference type="SAM" id="MobiDB-lite"/>
    </source>
</evidence>
<feature type="compositionally biased region" description="Low complexity" evidence="3">
    <location>
        <begin position="208"/>
        <end position="218"/>
    </location>
</feature>
<evidence type="ECO:0000313" key="6">
    <source>
        <dbReference type="Proteomes" id="UP001189429"/>
    </source>
</evidence>
<reference evidence="5" key="1">
    <citation type="submission" date="2023-10" db="EMBL/GenBank/DDBJ databases">
        <authorList>
            <person name="Chen Y."/>
            <person name="Shah S."/>
            <person name="Dougan E. K."/>
            <person name="Thang M."/>
            <person name="Chan C."/>
        </authorList>
    </citation>
    <scope>NUCLEOTIDE SEQUENCE [LARGE SCALE GENOMIC DNA]</scope>
</reference>
<dbReference type="Gene3D" id="3.60.21.10">
    <property type="match status" value="1"/>
</dbReference>